<dbReference type="EnsemblMetazoa" id="G6366.3">
    <property type="protein sequence ID" value="G6366.3:cds"/>
    <property type="gene ID" value="G6366"/>
</dbReference>
<keyword evidence="2" id="KW-1185">Reference proteome</keyword>
<evidence type="ECO:0000313" key="1">
    <source>
        <dbReference type="EnsemblMetazoa" id="G6366.3:cds"/>
    </source>
</evidence>
<organism evidence="1 2">
    <name type="scientific">Magallana gigas</name>
    <name type="common">Pacific oyster</name>
    <name type="synonym">Crassostrea gigas</name>
    <dbReference type="NCBI Taxonomy" id="29159"/>
    <lineage>
        <taxon>Eukaryota</taxon>
        <taxon>Metazoa</taxon>
        <taxon>Spiralia</taxon>
        <taxon>Lophotrochozoa</taxon>
        <taxon>Mollusca</taxon>
        <taxon>Bivalvia</taxon>
        <taxon>Autobranchia</taxon>
        <taxon>Pteriomorphia</taxon>
        <taxon>Ostreida</taxon>
        <taxon>Ostreoidea</taxon>
        <taxon>Ostreidae</taxon>
        <taxon>Magallana</taxon>
    </lineage>
</organism>
<protein>
    <submittedName>
        <fullName evidence="1">Uncharacterized protein</fullName>
    </submittedName>
</protein>
<accession>A0A8W8NCU8</accession>
<dbReference type="AlphaFoldDB" id="A0A8W8NCU8"/>
<name>A0A8W8NCU8_MAGGI</name>
<reference evidence="1" key="1">
    <citation type="submission" date="2022-08" db="UniProtKB">
        <authorList>
            <consortium name="EnsemblMetazoa"/>
        </authorList>
    </citation>
    <scope>IDENTIFICATION</scope>
    <source>
        <strain evidence="1">05x7-T-G4-1.051#20</strain>
    </source>
</reference>
<proteinExistence type="predicted"/>
<evidence type="ECO:0000313" key="2">
    <source>
        <dbReference type="Proteomes" id="UP000005408"/>
    </source>
</evidence>
<dbReference type="Proteomes" id="UP000005408">
    <property type="component" value="Unassembled WGS sequence"/>
</dbReference>
<sequence length="176" mass="20191">MAEKSSIFIFNTITLMSYLTNSQPSNLNRTWATLIEHCRTRVGSIANNNSDSLTELLIRPLCSSVDGIYTPWIAYMGCFDFPILCSEYFPQKNRLQERTVDGCYLECQKENCISRQNEPVYFALKGSRCVCVCNIQGLISPSNTCKMSCSSDVKCNTDNYFRVYMECKLDFERLPR</sequence>